<dbReference type="EMBL" id="PDCN02000001">
    <property type="protein sequence ID" value="PIB77647.1"/>
    <property type="molecule type" value="Genomic_DNA"/>
</dbReference>
<keyword evidence="1" id="KW-0472">Membrane</keyword>
<sequence>MTEPTEDGWRRLSPLMLAVHPAHELLRQLPLLIGAVAVGSATQNPLLTLLGAAAIMAVGVARWFTTSYRIGPDDVELRTGVLQRKALSVPRNRIRSVSTDARPLHRLLGLTVLRVSTGQQARGDNAFELDAVEAKHVAALRHELLARASAAPDPGAPAAPVAVLARWQPSWLRYSPLSWSGLVMILGGWGLIAQAGLGETVLGSAAGVFTGASASLVAAAAVAAVLGASVLLAVGQSLLSYANLTLTRSADTLNLTHGLLRVREHSYDMSRLRGATVREPLLVRALGGARLDAVMTGVHGAGEASLLLPPCPRDTVRGVLAGLIGRDDVVAGPVVSHGPVAARRRWVRALALPVAVGLALAALAGWVPVWVWPVWAGGTGVCALLAADRVRALGHRVDSRWLVARRGSVARRRDCLQTAGVIGWTVRQTFFQRRAGVATLVAATAAGTKRYLVVDIPAADAWAVAATASPWVAQSSWCESGEIAPPGVDPARGASFSTRRHF</sequence>
<feature type="transmembrane region" description="Helical" evidence="1">
    <location>
        <begin position="209"/>
        <end position="234"/>
    </location>
</feature>
<feature type="domain" description="YdbS-like PH" evidence="2">
    <location>
        <begin position="391"/>
        <end position="464"/>
    </location>
</feature>
<organism evidence="3 4">
    <name type="scientific">Mycolicibacterium brumae</name>
    <dbReference type="NCBI Taxonomy" id="85968"/>
    <lineage>
        <taxon>Bacteria</taxon>
        <taxon>Bacillati</taxon>
        <taxon>Actinomycetota</taxon>
        <taxon>Actinomycetes</taxon>
        <taxon>Mycobacteriales</taxon>
        <taxon>Mycobacteriaceae</taxon>
        <taxon>Mycolicibacterium</taxon>
    </lineage>
</organism>
<feature type="transmembrane region" description="Helical" evidence="1">
    <location>
        <begin position="176"/>
        <end position="197"/>
    </location>
</feature>
<feature type="domain" description="YdbS-like PH" evidence="2">
    <location>
        <begin position="63"/>
        <end position="143"/>
    </location>
</feature>
<dbReference type="OrthoDB" id="4121259at2"/>
<evidence type="ECO:0000313" key="3">
    <source>
        <dbReference type="EMBL" id="PIB77647.1"/>
    </source>
</evidence>
<evidence type="ECO:0000313" key="4">
    <source>
        <dbReference type="Proteomes" id="UP000230551"/>
    </source>
</evidence>
<dbReference type="STRING" id="85968.GCA_900073015_01546"/>
<dbReference type="PANTHER" id="PTHR34473">
    <property type="entry name" value="UPF0699 TRANSMEMBRANE PROTEIN YDBS"/>
    <property type="match status" value="1"/>
</dbReference>
<dbReference type="PANTHER" id="PTHR34473:SF2">
    <property type="entry name" value="UPF0699 TRANSMEMBRANE PROTEIN YDBT"/>
    <property type="match status" value="1"/>
</dbReference>
<dbReference type="Proteomes" id="UP000230551">
    <property type="component" value="Unassembled WGS sequence"/>
</dbReference>
<accession>A0A2G5PH61</accession>
<proteinExistence type="predicted"/>
<dbReference type="PIRSF" id="PIRSF026631">
    <property type="entry name" value="UCP026631"/>
    <property type="match status" value="1"/>
</dbReference>
<keyword evidence="1" id="KW-0812">Transmembrane</keyword>
<evidence type="ECO:0000256" key="1">
    <source>
        <dbReference type="SAM" id="Phobius"/>
    </source>
</evidence>
<dbReference type="Pfam" id="PF03703">
    <property type="entry name" value="bPH_2"/>
    <property type="match status" value="2"/>
</dbReference>
<dbReference type="RefSeq" id="WP_090588242.1">
    <property type="nucleotide sequence ID" value="NZ_CP104302.1"/>
</dbReference>
<dbReference type="InterPro" id="IPR014529">
    <property type="entry name" value="UCP026631"/>
</dbReference>
<comment type="caution">
    <text evidence="3">The sequence shown here is derived from an EMBL/GenBank/DDBJ whole genome shotgun (WGS) entry which is preliminary data.</text>
</comment>
<keyword evidence="1" id="KW-1133">Transmembrane helix</keyword>
<keyword evidence="4" id="KW-1185">Reference proteome</keyword>
<feature type="transmembrane region" description="Helical" evidence="1">
    <location>
        <begin position="346"/>
        <end position="364"/>
    </location>
</feature>
<gene>
    <name evidence="3" type="ORF">CQY22_001500</name>
</gene>
<protein>
    <recommendedName>
        <fullName evidence="2">YdbS-like PH domain-containing protein</fullName>
    </recommendedName>
</protein>
<dbReference type="InterPro" id="IPR005182">
    <property type="entry name" value="YdbS-like_PH"/>
</dbReference>
<dbReference type="AlphaFoldDB" id="A0A2G5PH61"/>
<reference evidence="3 4" key="1">
    <citation type="journal article" date="2017" name="Infect. Genet. Evol.">
        <title>The new phylogeny of the genus Mycobacterium: The old and the news.</title>
        <authorList>
            <person name="Tortoli E."/>
            <person name="Fedrizzi T."/>
            <person name="Meehan C.J."/>
            <person name="Trovato A."/>
            <person name="Grottola A."/>
            <person name="Giacobazzi E."/>
            <person name="Serpini G.F."/>
            <person name="Tagliazucchi S."/>
            <person name="Fabio A."/>
            <person name="Bettua C."/>
            <person name="Bertorelli R."/>
            <person name="Frascaro F."/>
            <person name="De Sanctis V."/>
            <person name="Pecorari M."/>
            <person name="Jousson O."/>
            <person name="Segata N."/>
            <person name="Cirillo D.M."/>
        </authorList>
    </citation>
    <scope>NUCLEOTIDE SEQUENCE [LARGE SCALE GENOMIC DNA]</scope>
    <source>
        <strain evidence="3 4">CIP1034565</strain>
    </source>
</reference>
<name>A0A2G5PH61_9MYCO</name>
<feature type="transmembrane region" description="Helical" evidence="1">
    <location>
        <begin position="46"/>
        <end position="64"/>
    </location>
</feature>
<evidence type="ECO:0000259" key="2">
    <source>
        <dbReference type="Pfam" id="PF03703"/>
    </source>
</evidence>